<comment type="caution">
    <text evidence="2">The sequence shown here is derived from an EMBL/GenBank/DDBJ whole genome shotgun (WGS) entry which is preliminary data.</text>
</comment>
<dbReference type="AlphaFoldDB" id="A0A2R6P0Z1"/>
<keyword evidence="3" id="KW-1185">Reference proteome</keyword>
<gene>
    <name evidence="2" type="ORF">PHLCEN_2v5933</name>
</gene>
<sequence>MRFSKMLTILPIVVASYAFASPLEKRVTVSDIGDIISPTDGSSITPGTPFSFQYADGYGAGCYAGYTSIDVWLVDHEPTGSDLNSTYQFPDGNFLYHFGSYTIINFIGLPPGVNPSPPSTLTLPDPLDAAYDNQEVWFAVTEELSACVV</sequence>
<evidence type="ECO:0000313" key="2">
    <source>
        <dbReference type="EMBL" id="PSR82963.1"/>
    </source>
</evidence>
<reference evidence="2 3" key="1">
    <citation type="submission" date="2018-02" db="EMBL/GenBank/DDBJ databases">
        <title>Genome sequence of the basidiomycete white-rot fungus Phlebia centrifuga.</title>
        <authorList>
            <person name="Granchi Z."/>
            <person name="Peng M."/>
            <person name="de Vries R.P."/>
            <person name="Hilden K."/>
            <person name="Makela M.R."/>
            <person name="Grigoriev I."/>
            <person name="Riley R."/>
        </authorList>
    </citation>
    <scope>NUCLEOTIDE SEQUENCE [LARGE SCALE GENOMIC DNA]</scope>
    <source>
        <strain evidence="2 3">FBCC195</strain>
    </source>
</reference>
<name>A0A2R6P0Z1_9APHY</name>
<proteinExistence type="predicted"/>
<dbReference type="EMBL" id="MLYV02000567">
    <property type="protein sequence ID" value="PSR82963.1"/>
    <property type="molecule type" value="Genomic_DNA"/>
</dbReference>
<protein>
    <submittedName>
        <fullName evidence="2">Uncharacterized protein</fullName>
    </submittedName>
</protein>
<dbReference type="Proteomes" id="UP000186601">
    <property type="component" value="Unassembled WGS sequence"/>
</dbReference>
<feature type="signal peptide" evidence="1">
    <location>
        <begin position="1"/>
        <end position="20"/>
    </location>
</feature>
<feature type="chain" id="PRO_5015343724" evidence="1">
    <location>
        <begin position="21"/>
        <end position="149"/>
    </location>
</feature>
<evidence type="ECO:0000256" key="1">
    <source>
        <dbReference type="SAM" id="SignalP"/>
    </source>
</evidence>
<keyword evidence="1" id="KW-0732">Signal</keyword>
<evidence type="ECO:0000313" key="3">
    <source>
        <dbReference type="Proteomes" id="UP000186601"/>
    </source>
</evidence>
<organism evidence="2 3">
    <name type="scientific">Hermanssonia centrifuga</name>
    <dbReference type="NCBI Taxonomy" id="98765"/>
    <lineage>
        <taxon>Eukaryota</taxon>
        <taxon>Fungi</taxon>
        <taxon>Dikarya</taxon>
        <taxon>Basidiomycota</taxon>
        <taxon>Agaricomycotina</taxon>
        <taxon>Agaricomycetes</taxon>
        <taxon>Polyporales</taxon>
        <taxon>Meruliaceae</taxon>
        <taxon>Hermanssonia</taxon>
    </lineage>
</organism>
<accession>A0A2R6P0Z1</accession>